<evidence type="ECO:0000313" key="2">
    <source>
        <dbReference type="Proteomes" id="UP001485043"/>
    </source>
</evidence>
<evidence type="ECO:0000313" key="1">
    <source>
        <dbReference type="EMBL" id="KAK9866023.1"/>
    </source>
</evidence>
<keyword evidence="2" id="KW-1185">Reference proteome</keyword>
<gene>
    <name evidence="1" type="ORF">WJX84_000521</name>
</gene>
<organism evidence="1 2">
    <name type="scientific">Apatococcus fuscideae</name>
    <dbReference type="NCBI Taxonomy" id="2026836"/>
    <lineage>
        <taxon>Eukaryota</taxon>
        <taxon>Viridiplantae</taxon>
        <taxon>Chlorophyta</taxon>
        <taxon>core chlorophytes</taxon>
        <taxon>Trebouxiophyceae</taxon>
        <taxon>Chlorellales</taxon>
        <taxon>Chlorellaceae</taxon>
        <taxon>Apatococcus</taxon>
    </lineage>
</organism>
<dbReference type="Gene3D" id="3.90.960.10">
    <property type="entry name" value="YbaK/aminoacyl-tRNA synthetase-associated domain"/>
    <property type="match status" value="1"/>
</dbReference>
<dbReference type="GO" id="GO:0002161">
    <property type="term" value="F:aminoacyl-tRNA deacylase activity"/>
    <property type="evidence" value="ECO:0007669"/>
    <property type="project" value="InterPro"/>
</dbReference>
<dbReference type="AlphaFoldDB" id="A0AAW1TB28"/>
<proteinExistence type="predicted"/>
<accession>A0AAW1TB28</accession>
<sequence>MSRVVKLRTLQLSLLERLQNLSLKLELPNLETPEATSFQADGDQQESEVQSKLTAELKSKNIAPFEFMRVPKDYYNWTLQARQQCLGAASIEELCKSIVLENVLHEPAMHRADEACHSKHFLVLVQYAAKLHTEKLKRWLVKLSDGALRAKQAGWFWMGGGEVDLKLRVPVNAFVAAYQPLVLDCTY</sequence>
<reference evidence="1 2" key="1">
    <citation type="journal article" date="2024" name="Nat. Commun.">
        <title>Phylogenomics reveals the evolutionary origins of lichenization in chlorophyte algae.</title>
        <authorList>
            <person name="Puginier C."/>
            <person name="Libourel C."/>
            <person name="Otte J."/>
            <person name="Skaloud P."/>
            <person name="Haon M."/>
            <person name="Grisel S."/>
            <person name="Petersen M."/>
            <person name="Berrin J.G."/>
            <person name="Delaux P.M."/>
            <person name="Dal Grande F."/>
            <person name="Keller J."/>
        </authorList>
    </citation>
    <scope>NUCLEOTIDE SEQUENCE [LARGE SCALE GENOMIC DNA]</scope>
    <source>
        <strain evidence="1 2">SAG 2523</strain>
    </source>
</reference>
<dbReference type="Proteomes" id="UP001485043">
    <property type="component" value="Unassembled WGS sequence"/>
</dbReference>
<dbReference type="PANTHER" id="PTHR30411">
    <property type="entry name" value="CYTOPLASMIC PROTEIN"/>
    <property type="match status" value="1"/>
</dbReference>
<comment type="caution">
    <text evidence="1">The sequence shown here is derived from an EMBL/GenBank/DDBJ whole genome shotgun (WGS) entry which is preliminary data.</text>
</comment>
<protein>
    <submittedName>
        <fullName evidence="1">Uncharacterized protein</fullName>
    </submittedName>
</protein>
<dbReference type="PANTHER" id="PTHR30411:SF4">
    <property type="entry name" value="YBAK_AMINOACYL-TRNA SYNTHETASE-ASSOCIATED DOMAIN-CONTAINING PROTEIN"/>
    <property type="match status" value="1"/>
</dbReference>
<dbReference type="InterPro" id="IPR036754">
    <property type="entry name" value="YbaK/aa-tRNA-synt-asso_dom_sf"/>
</dbReference>
<dbReference type="EMBL" id="JALJOV010000196">
    <property type="protein sequence ID" value="KAK9866023.1"/>
    <property type="molecule type" value="Genomic_DNA"/>
</dbReference>
<name>A0AAW1TB28_9CHLO</name>